<dbReference type="SUPFAM" id="SSF56204">
    <property type="entry name" value="Hect, E3 ligase catalytic domain"/>
    <property type="match status" value="1"/>
</dbReference>
<dbReference type="RefSeq" id="WP_143054510.1">
    <property type="nucleotide sequence ID" value="NZ_JRYB01000001.1"/>
</dbReference>
<accession>A0A1S2NAL0</accession>
<organism evidence="1 2">
    <name type="scientific">Massilia timonae</name>
    <dbReference type="NCBI Taxonomy" id="47229"/>
    <lineage>
        <taxon>Bacteria</taxon>
        <taxon>Pseudomonadati</taxon>
        <taxon>Pseudomonadota</taxon>
        <taxon>Betaproteobacteria</taxon>
        <taxon>Burkholderiales</taxon>
        <taxon>Oxalobacteraceae</taxon>
        <taxon>Telluria group</taxon>
        <taxon>Massilia</taxon>
    </lineage>
</organism>
<dbReference type="InterPro" id="IPR035983">
    <property type="entry name" value="Hect_E3_ubiquitin_ligase"/>
</dbReference>
<sequence>MNVARLMEDLVSSLQAQPDKVRPNYFDASLTLACNLITNTNSGDLSDANLIAYLDQDFLKLLLGRRFGISPLGHDIPLLLQGLHYLRAKNSSQLHGDVINACLLDFYRAALPLGEWDDVLVEDGQPRHTTARKLLAYIRPDTRSQLHSQQDRNVWLIRHGFQELPLYRSRLRHYFAEAVGYKNFQLQSGDIGYAFQQISSSTPPKDHDLFHHDLSFKRWICIRGAMLMYKKKPFESRIHDLRWLNQSTTLALRSVYLGNEGRVSLSLAALGGTGNFKVTVHSATDDQQRIINFDNVSALLCEFRIQKWVDTVRITIESSGNYVADLGTT</sequence>
<dbReference type="Proteomes" id="UP000180246">
    <property type="component" value="Unassembled WGS sequence"/>
</dbReference>
<protein>
    <submittedName>
        <fullName evidence="1">Uncharacterized protein</fullName>
    </submittedName>
</protein>
<evidence type="ECO:0000313" key="1">
    <source>
        <dbReference type="EMBL" id="OIJ42131.1"/>
    </source>
</evidence>
<evidence type="ECO:0000313" key="2">
    <source>
        <dbReference type="Proteomes" id="UP000180246"/>
    </source>
</evidence>
<reference evidence="1 2" key="1">
    <citation type="submission" date="2014-10" db="EMBL/GenBank/DDBJ databases">
        <authorList>
            <person name="Seo M.-J."/>
            <person name="Seok Y.J."/>
            <person name="Cha I.-T."/>
        </authorList>
    </citation>
    <scope>NUCLEOTIDE SEQUENCE [LARGE SCALE GENOMIC DNA]</scope>
    <source>
        <strain evidence="1 2">NEU</strain>
    </source>
</reference>
<name>A0A1S2NAL0_9BURK</name>
<gene>
    <name evidence="1" type="ORF">LO55_2461</name>
</gene>
<dbReference type="EMBL" id="JRYB01000001">
    <property type="protein sequence ID" value="OIJ42131.1"/>
    <property type="molecule type" value="Genomic_DNA"/>
</dbReference>
<comment type="caution">
    <text evidence="1">The sequence shown here is derived from an EMBL/GenBank/DDBJ whole genome shotgun (WGS) entry which is preliminary data.</text>
</comment>
<dbReference type="GO" id="GO:0004842">
    <property type="term" value="F:ubiquitin-protein transferase activity"/>
    <property type="evidence" value="ECO:0007669"/>
    <property type="project" value="InterPro"/>
</dbReference>
<proteinExistence type="predicted"/>
<dbReference type="AlphaFoldDB" id="A0A1S2NAL0"/>